<organism evidence="1 2">
    <name type="scientific">Sphaerodactylus townsendi</name>
    <dbReference type="NCBI Taxonomy" id="933632"/>
    <lineage>
        <taxon>Eukaryota</taxon>
        <taxon>Metazoa</taxon>
        <taxon>Chordata</taxon>
        <taxon>Craniata</taxon>
        <taxon>Vertebrata</taxon>
        <taxon>Euteleostomi</taxon>
        <taxon>Lepidosauria</taxon>
        <taxon>Squamata</taxon>
        <taxon>Bifurcata</taxon>
        <taxon>Gekkota</taxon>
        <taxon>Sphaerodactylidae</taxon>
        <taxon>Sphaerodactylus</taxon>
    </lineage>
</organism>
<keyword evidence="2" id="KW-1185">Reference proteome</keyword>
<evidence type="ECO:0000313" key="2">
    <source>
        <dbReference type="Proteomes" id="UP000827872"/>
    </source>
</evidence>
<dbReference type="EMBL" id="CM037619">
    <property type="protein sequence ID" value="KAH8008152.1"/>
    <property type="molecule type" value="Genomic_DNA"/>
</dbReference>
<accession>A0ACB8FS17</accession>
<evidence type="ECO:0000313" key="1">
    <source>
        <dbReference type="EMBL" id="KAH8008152.1"/>
    </source>
</evidence>
<proteinExistence type="predicted"/>
<dbReference type="Proteomes" id="UP000827872">
    <property type="component" value="Linkage Group LG06"/>
</dbReference>
<name>A0ACB8FS17_9SAUR</name>
<protein>
    <submittedName>
        <fullName evidence="1">Uncharacterized protein</fullName>
    </submittedName>
</protein>
<comment type="caution">
    <text evidence="1">The sequence shown here is derived from an EMBL/GenBank/DDBJ whole genome shotgun (WGS) entry which is preliminary data.</text>
</comment>
<sequence length="1956" mass="214972">MSYKLKLLVSIPPPPQVNDVLVNLPFIFASGQIYAYYSGSCVIIQTDFGLSVSYGWASYVSVSIPESYSGSLCGLGGDFNGDGEDDFKSPNGSVVQDAVSFGDSWKDPRSPFHCMATGPSDTCSDTERAQYRSQRYCGVISDMNGPFKDCRSSTDAQVHLENCVRDMCATHGSWNALCELLTGYAQQCQADGVNILPWREIARCERACPPNSHYVLCGSSCPASCAQPDGPPNCRPACLEGCQCEPGFVLSGSDCVPQEQCGCSHSGCYYVPGETFFWEGERCQKMYRCNGSTHVVDSSASSCSSGEHCGVEKGVYGCHTRSDAICRASGFLHYTTFDGRHYDFPGTSGYVFVELCGMSQSLPSFRVEVKNEKLPNSALSVTSEVLVWVDNTQIHLQRGHRGTVKRLQGCWDAGAAFCTTSQCHGRPVATTPPDGAFQLTHICLGHRTPMSPFSMVCMIGGVIKKLPLKSQGLVIYWHGFRTVLQTDLGLTVSYDTTHSLLVTLSPKYRGQTCGLCGNFNGVADDDFMMRNRSVVKDALDFGTNWQSETFPAAIDGLNSSYPKLPEGKLLLESKSMCWIIQNPDGPFAPCHSQIDPEPYMTDCVFDLYSSVGDFGVLCQSIEAYVSACQSANITLWPWRKEFFCAADCPAKSHYELCHLPCRDHCMGSTLKNLCQPVCAEGCVCDDGYVWDGDQCVQPGQCGCEYNGQYYTVGDLLWLSDCTQRCQCDAPSTFRCLPASCHPGQRCAVKDGKLGCWNPLATCSVSGDPHYFTFDGAVAHFQGTCAYEISKTDPSFSDLSFRIVAANKNFRNRQVSFLYRVEMWLSFEHFSFHVVLEQGKDVLVDGTSTPLPARLKEVANITQTRDIVTVTVRPNLEIEYNGRHALFVRVGPEYQGKLHGMCGNFNNNKKDDKVLPDGKSAKNDSEFGNAWISDTSSPGCSNDLGQSEPCSELPQFEQMCEILRNRSGPFSECHWHESPDLYYESCVYDLCYYGLTNRMLCAAIEAYDEMCTAAGVKLPDWRQALECDVACPANSYYDFCGSACATTCANLSSSSECTEPCVAGCFCQEGYVLNNGTCVLRDQCGCVMDEHFYQPGDEVILTGTCSKKCSCVWPGQSMECRDFSCGVLEMCKIVNGVRGCHPVQYSTMLASGSLRYITLDGRMFDYQGVCRYPLTTYCGPPGELPAFTVYATNRRERSTGAPSIRLMELNVYGEHIIVTGQKNKIQVNGILVNLPILLASGKVLAYFSGCSVILQTDFGLSVSYDPSYYVSISVPETYSGLLCGLGGNFNWNRKDDFRTPDGTVVQDAVAFGDSWKDVTCLSQGTTTRLLSPCSETELARYRSQSYCGVIGDTHGPFRECHNPMNPQVHMENCVKDLCATQGNRKMLCKALQSYTWQCQVRGVIIQPWREMTGCGISRYIFVELCGMSQSLPFFRVEVKNEKLPKSPFAITSEVFVMLNNTQVHLQRGHRGTVKVGGVAVHLPANIEALGTAIYTHGFYTILQTDFGLTVSYDMTHSLFVTLPPKYRSQTCGLCGNFNGVADDDFLMWNMVKGTSRFAMNWKMETGPGSVNHSSDSYPELAEGELLIRSKSMCRIIQDPAGPFALCHSWVDPEPYLTNCVFDLYVSAGEADVLCQSVQAYTAACQRANISISSWRRNISCTTDCQANSHYKLSGTPCQDFCSPALNCLRTGSEGCFCNKGYQLSGNSCIPKEECGCVHNGLPYRIGEHVWLDSCHKRCRCDSPSKFHCIPDSCSPGQTCAVKDGKLGCQNQLTTCTVAGDSHYFTFDGTAAQFQGPCAFELLRTCDTSSHFFRVVAKNSSHGNLHVSFVTQVEVWLQSGALGSHIVLGNGSIVKVNQEAVQLPHSLGSLGNISKMENLLMIKAAANVEIQYSDPHALFIHVGPEHQGKLCGMCGNFSGLHEDDKVLPNRNRAHNDSQFGHAEKTETSPGDQKGNIQH</sequence>
<reference evidence="1" key="1">
    <citation type="submission" date="2021-08" db="EMBL/GenBank/DDBJ databases">
        <title>The first chromosome-level gecko genome reveals the dynamic sex chromosomes of Neotropical dwarf geckos (Sphaerodactylidae: Sphaerodactylus).</title>
        <authorList>
            <person name="Pinto B.J."/>
            <person name="Keating S.E."/>
            <person name="Gamble T."/>
        </authorList>
    </citation>
    <scope>NUCLEOTIDE SEQUENCE</scope>
    <source>
        <strain evidence="1">TG3544</strain>
    </source>
</reference>
<gene>
    <name evidence="1" type="ORF">K3G42_028096</name>
</gene>